<keyword evidence="1" id="KW-1133">Transmembrane helix</keyword>
<dbReference type="HOGENOM" id="CLU_071627_0_0_1"/>
<protein>
    <submittedName>
        <fullName evidence="2">Uncharacterized protein</fullName>
    </submittedName>
</protein>
<reference evidence="2 3" key="1">
    <citation type="submission" date="2013-03" db="EMBL/GenBank/DDBJ databases">
        <title>The Genome Sequence of Phialophora europaea CBS 101466.</title>
        <authorList>
            <consortium name="The Broad Institute Genomics Platform"/>
            <person name="Cuomo C."/>
            <person name="de Hoog S."/>
            <person name="Gorbushina A."/>
            <person name="Walker B."/>
            <person name="Young S.K."/>
            <person name="Zeng Q."/>
            <person name="Gargeya S."/>
            <person name="Fitzgerald M."/>
            <person name="Haas B."/>
            <person name="Abouelleil A."/>
            <person name="Allen A.W."/>
            <person name="Alvarado L."/>
            <person name="Arachchi H.M."/>
            <person name="Berlin A.M."/>
            <person name="Chapman S.B."/>
            <person name="Gainer-Dewar J."/>
            <person name="Goldberg J."/>
            <person name="Griggs A."/>
            <person name="Gujja S."/>
            <person name="Hansen M."/>
            <person name="Howarth C."/>
            <person name="Imamovic A."/>
            <person name="Ireland A."/>
            <person name="Larimer J."/>
            <person name="McCowan C."/>
            <person name="Murphy C."/>
            <person name="Pearson M."/>
            <person name="Poon T.W."/>
            <person name="Priest M."/>
            <person name="Roberts A."/>
            <person name="Saif S."/>
            <person name="Shea T."/>
            <person name="Sisk P."/>
            <person name="Sykes S."/>
            <person name="Wortman J."/>
            <person name="Nusbaum C."/>
            <person name="Birren B."/>
        </authorList>
    </citation>
    <scope>NUCLEOTIDE SEQUENCE [LARGE SCALE GENOMIC DNA]</scope>
    <source>
        <strain evidence="2 3">CBS 101466</strain>
    </source>
</reference>
<keyword evidence="3" id="KW-1185">Reference proteome</keyword>
<accession>W2RPQ2</accession>
<evidence type="ECO:0000313" key="3">
    <source>
        <dbReference type="Proteomes" id="UP000030752"/>
    </source>
</evidence>
<dbReference type="AlphaFoldDB" id="W2RPQ2"/>
<dbReference type="Proteomes" id="UP000030752">
    <property type="component" value="Unassembled WGS sequence"/>
</dbReference>
<evidence type="ECO:0000256" key="1">
    <source>
        <dbReference type="SAM" id="Phobius"/>
    </source>
</evidence>
<dbReference type="VEuPathDB" id="FungiDB:HMPREF1541_06526"/>
<dbReference type="GeneID" id="19973865"/>
<feature type="transmembrane region" description="Helical" evidence="1">
    <location>
        <begin position="65"/>
        <end position="95"/>
    </location>
</feature>
<organism evidence="2 3">
    <name type="scientific">Cyphellophora europaea (strain CBS 101466)</name>
    <name type="common">Phialophora europaea</name>
    <dbReference type="NCBI Taxonomy" id="1220924"/>
    <lineage>
        <taxon>Eukaryota</taxon>
        <taxon>Fungi</taxon>
        <taxon>Dikarya</taxon>
        <taxon>Ascomycota</taxon>
        <taxon>Pezizomycotina</taxon>
        <taxon>Eurotiomycetes</taxon>
        <taxon>Chaetothyriomycetidae</taxon>
        <taxon>Chaetothyriales</taxon>
        <taxon>Cyphellophoraceae</taxon>
        <taxon>Cyphellophora</taxon>
    </lineage>
</organism>
<feature type="transmembrane region" description="Helical" evidence="1">
    <location>
        <begin position="107"/>
        <end position="128"/>
    </location>
</feature>
<sequence>MGLVPRDHERRSLDTGRKVEVPTRVLPKAELAPNVKLSPMQRLHIEHLTRHPPPKKPPKPYKERLLIYHAGYPVITALVFGRVIAICAAAFVTAVWVPAYYTYGTPWYYLLPVWAGSFVPLLAVNFFTRSIVTEAFLRLPPNARATPQAAMAYARKLPRDATLQLRYGRWTGLVSSVDVRIADTQPTSSRLRPVNFKAVGPLVDKGTFLGRNPTDFFLKPKTAGGRAARDAVPGLWDIVYRRLTGVSTASVSRWKS</sequence>
<proteinExistence type="predicted"/>
<evidence type="ECO:0000313" key="2">
    <source>
        <dbReference type="EMBL" id="ETN38491.1"/>
    </source>
</evidence>
<keyword evidence="1" id="KW-0472">Membrane</keyword>
<dbReference type="eggNOG" id="ENOG502SB6P">
    <property type="taxonomic scope" value="Eukaryota"/>
</dbReference>
<dbReference type="RefSeq" id="XP_008719080.1">
    <property type="nucleotide sequence ID" value="XM_008720858.1"/>
</dbReference>
<gene>
    <name evidence="2" type="ORF">HMPREF1541_06526</name>
</gene>
<dbReference type="OrthoDB" id="2386090at2759"/>
<name>W2RPQ2_CYPE1</name>
<dbReference type="EMBL" id="KB822722">
    <property type="protein sequence ID" value="ETN38491.1"/>
    <property type="molecule type" value="Genomic_DNA"/>
</dbReference>
<keyword evidence="1" id="KW-0812">Transmembrane</keyword>
<dbReference type="InParanoid" id="W2RPQ2"/>